<dbReference type="SUPFAM" id="SSF88723">
    <property type="entry name" value="PIN domain-like"/>
    <property type="match status" value="1"/>
</dbReference>
<dbReference type="GO" id="GO:0046872">
    <property type="term" value="F:metal ion binding"/>
    <property type="evidence" value="ECO:0007669"/>
    <property type="project" value="UniProtKB-KW"/>
</dbReference>
<evidence type="ECO:0000256" key="2">
    <source>
        <dbReference type="ARBA" id="ARBA00022842"/>
    </source>
</evidence>
<protein>
    <submittedName>
        <fullName evidence="3">Uncharacterized protein</fullName>
    </submittedName>
</protein>
<organism evidence="3 4">
    <name type="scientific">Entomortierella chlamydospora</name>
    <dbReference type="NCBI Taxonomy" id="101097"/>
    <lineage>
        <taxon>Eukaryota</taxon>
        <taxon>Fungi</taxon>
        <taxon>Fungi incertae sedis</taxon>
        <taxon>Mucoromycota</taxon>
        <taxon>Mortierellomycotina</taxon>
        <taxon>Mortierellomycetes</taxon>
        <taxon>Mortierellales</taxon>
        <taxon>Mortierellaceae</taxon>
        <taxon>Entomortierella</taxon>
    </lineage>
</organism>
<proteinExistence type="predicted"/>
<feature type="non-terminal residue" evidence="3">
    <location>
        <position position="262"/>
    </location>
</feature>
<keyword evidence="4" id="KW-1185">Reference proteome</keyword>
<dbReference type="Gene3D" id="3.40.50.1010">
    <property type="entry name" value="5'-nuclease"/>
    <property type="match status" value="1"/>
</dbReference>
<dbReference type="InterPro" id="IPR029060">
    <property type="entry name" value="PIN-like_dom_sf"/>
</dbReference>
<comment type="caution">
    <text evidence="3">The sequence shown here is derived from an EMBL/GenBank/DDBJ whole genome shotgun (WGS) entry which is preliminary data.</text>
</comment>
<dbReference type="PANTHER" id="PTHR11081:SF9">
    <property type="entry name" value="FLAP ENDONUCLEASE 1"/>
    <property type="match status" value="1"/>
</dbReference>
<keyword evidence="1" id="KW-0479">Metal-binding</keyword>
<dbReference type="InterPro" id="IPR006084">
    <property type="entry name" value="XPG/Rad2"/>
</dbReference>
<sequence length="262" mass="29894">MGLKGFYPWLRKKRGYIPMSRNPKYIQLPKNCKMRVDVASFFSVIRSTYIKNTEDKTKAHQALLGHISRFGDISRMVFYVDGATAVEKKETHRKREEKRVKASQNASTAMKVLENHVSCGKIPTSRQFKDVTKALDGAFKWSHQDRRDFVAFLTQKQLDARICDTEADVAIAVDCQKNDIVLSQDSDFLAYDTVTTLWRPVGRWRKAAKVLEYCRPNIIAKTSLSSNKLTALCCVSHNDYTSNIERLGVATNYKIVQSLAED</sequence>
<accession>A0A9P6MDV6</accession>
<dbReference type="GO" id="GO:0008409">
    <property type="term" value="F:5'-3' exonuclease activity"/>
    <property type="evidence" value="ECO:0007669"/>
    <property type="project" value="TreeGrafter"/>
</dbReference>
<dbReference type="Proteomes" id="UP000703661">
    <property type="component" value="Unassembled WGS sequence"/>
</dbReference>
<gene>
    <name evidence="3" type="ORF">BGZ80_007973</name>
</gene>
<dbReference type="GO" id="GO:0017108">
    <property type="term" value="F:5'-flap endonuclease activity"/>
    <property type="evidence" value="ECO:0007669"/>
    <property type="project" value="TreeGrafter"/>
</dbReference>
<dbReference type="PANTHER" id="PTHR11081">
    <property type="entry name" value="FLAP ENDONUCLEASE FAMILY MEMBER"/>
    <property type="match status" value="1"/>
</dbReference>
<keyword evidence="2" id="KW-0460">Magnesium</keyword>
<dbReference type="EMBL" id="JAAAID010004192">
    <property type="protein sequence ID" value="KAF9993957.1"/>
    <property type="molecule type" value="Genomic_DNA"/>
</dbReference>
<evidence type="ECO:0000313" key="4">
    <source>
        <dbReference type="Proteomes" id="UP000703661"/>
    </source>
</evidence>
<reference evidence="3" key="1">
    <citation type="journal article" date="2020" name="Fungal Divers.">
        <title>Resolving the Mortierellaceae phylogeny through synthesis of multi-gene phylogenetics and phylogenomics.</title>
        <authorList>
            <person name="Vandepol N."/>
            <person name="Liber J."/>
            <person name="Desiro A."/>
            <person name="Na H."/>
            <person name="Kennedy M."/>
            <person name="Barry K."/>
            <person name="Grigoriev I.V."/>
            <person name="Miller A.N."/>
            <person name="O'Donnell K."/>
            <person name="Stajich J.E."/>
            <person name="Bonito G."/>
        </authorList>
    </citation>
    <scope>NUCLEOTIDE SEQUENCE</scope>
    <source>
        <strain evidence="3">NRRL 2769</strain>
    </source>
</reference>
<evidence type="ECO:0000256" key="1">
    <source>
        <dbReference type="ARBA" id="ARBA00022723"/>
    </source>
</evidence>
<evidence type="ECO:0000313" key="3">
    <source>
        <dbReference type="EMBL" id="KAF9993957.1"/>
    </source>
</evidence>
<dbReference type="AlphaFoldDB" id="A0A9P6MDV6"/>
<name>A0A9P6MDV6_9FUNG</name>